<keyword evidence="1" id="KW-0472">Membrane</keyword>
<evidence type="ECO:0000256" key="1">
    <source>
        <dbReference type="SAM" id="Phobius"/>
    </source>
</evidence>
<dbReference type="InterPro" id="IPR010255">
    <property type="entry name" value="Haem_peroxidase_sf"/>
</dbReference>
<organism evidence="2 3">
    <name type="scientific">Meloidogyne incognita</name>
    <name type="common">Southern root-knot nematode worm</name>
    <name type="synonym">Oxyuris incognita</name>
    <dbReference type="NCBI Taxonomy" id="6306"/>
    <lineage>
        <taxon>Eukaryota</taxon>
        <taxon>Metazoa</taxon>
        <taxon>Ecdysozoa</taxon>
        <taxon>Nematoda</taxon>
        <taxon>Chromadorea</taxon>
        <taxon>Rhabditida</taxon>
        <taxon>Tylenchina</taxon>
        <taxon>Tylenchomorpha</taxon>
        <taxon>Tylenchoidea</taxon>
        <taxon>Meloidogynidae</taxon>
        <taxon>Meloidogyninae</taxon>
        <taxon>Meloidogyne</taxon>
        <taxon>Meloidogyne incognita group</taxon>
    </lineage>
</organism>
<protein>
    <submittedName>
        <fullName evidence="3">Uncharacterized protein</fullName>
    </submittedName>
</protein>
<dbReference type="PROSITE" id="PS50292">
    <property type="entry name" value="PEROXIDASE_3"/>
    <property type="match status" value="1"/>
</dbReference>
<keyword evidence="1" id="KW-1133">Transmembrane helix</keyword>
<keyword evidence="2" id="KW-1185">Reference proteome</keyword>
<reference evidence="3" key="1">
    <citation type="submission" date="2022-11" db="UniProtKB">
        <authorList>
            <consortium name="WormBaseParasite"/>
        </authorList>
    </citation>
    <scope>IDENTIFICATION</scope>
</reference>
<evidence type="ECO:0000313" key="2">
    <source>
        <dbReference type="Proteomes" id="UP000887563"/>
    </source>
</evidence>
<sequence length="98" mass="11473">MAYGHCNFHEHRQYMKCRGYKQLLIYQIISIRILTLKFTTVCIPYYSKSLHFKFILNLGTCNNLEKPLFGAAFMPLARLKEPVYDDKMAAPVGTYIIF</sequence>
<dbReference type="InterPro" id="IPR019791">
    <property type="entry name" value="Haem_peroxidase_animal"/>
</dbReference>
<dbReference type="AlphaFoldDB" id="A0A914LFL2"/>
<accession>A0A914LFL2</accession>
<dbReference type="WBParaSite" id="Minc3s00483g13108">
    <property type="protein sequence ID" value="Minc3s00483g13108"/>
    <property type="gene ID" value="Minc3s00483g13108"/>
</dbReference>
<evidence type="ECO:0000313" key="3">
    <source>
        <dbReference type="WBParaSite" id="Minc3s00483g13108"/>
    </source>
</evidence>
<keyword evidence="1" id="KW-0812">Transmembrane</keyword>
<dbReference type="GO" id="GO:0006979">
    <property type="term" value="P:response to oxidative stress"/>
    <property type="evidence" value="ECO:0007669"/>
    <property type="project" value="InterPro"/>
</dbReference>
<name>A0A914LFL2_MELIC</name>
<dbReference type="GO" id="GO:0004601">
    <property type="term" value="F:peroxidase activity"/>
    <property type="evidence" value="ECO:0007669"/>
    <property type="project" value="InterPro"/>
</dbReference>
<dbReference type="GO" id="GO:0020037">
    <property type="term" value="F:heme binding"/>
    <property type="evidence" value="ECO:0007669"/>
    <property type="project" value="InterPro"/>
</dbReference>
<dbReference type="InterPro" id="IPR037120">
    <property type="entry name" value="Haem_peroxidase_sf_animal"/>
</dbReference>
<dbReference type="Proteomes" id="UP000887563">
    <property type="component" value="Unplaced"/>
</dbReference>
<dbReference type="SUPFAM" id="SSF48113">
    <property type="entry name" value="Heme-dependent peroxidases"/>
    <property type="match status" value="1"/>
</dbReference>
<proteinExistence type="predicted"/>
<dbReference type="Gene3D" id="1.10.640.10">
    <property type="entry name" value="Haem peroxidase domain superfamily, animal type"/>
    <property type="match status" value="1"/>
</dbReference>
<feature type="transmembrane region" description="Helical" evidence="1">
    <location>
        <begin position="24"/>
        <end position="46"/>
    </location>
</feature>